<comment type="caution">
    <text evidence="10">The sequence shown here is derived from an EMBL/GenBank/DDBJ whole genome shotgun (WGS) entry which is preliminary data.</text>
</comment>
<keyword evidence="8" id="KW-0464">Manganese</keyword>
<keyword evidence="11" id="KW-1185">Reference proteome</keyword>
<proteinExistence type="predicted"/>
<evidence type="ECO:0000256" key="5">
    <source>
        <dbReference type="ARBA" id="ARBA00022741"/>
    </source>
</evidence>
<dbReference type="InterPro" id="IPR036025">
    <property type="entry name" value="RtcB-like_sf"/>
</dbReference>
<reference evidence="10" key="1">
    <citation type="journal article" date="2011" name="ISME J.">
        <title>The endosymbionts of the deep-sea tubeworms Riftia pachyptila and Tevnia jerichonana share an identical physiology as revealed by proteogenomic analyses.</title>
        <authorList>
            <person name="Gardebrecht A."/>
            <person name="Markert S."/>
            <person name="Felbeck H."/>
            <person name="Thuermer A."/>
            <person name="Albrecht D."/>
            <person name="Wollherr A."/>
            <person name="Kabisch J."/>
            <person name="Lehmann R."/>
            <person name="Daniel R."/>
            <person name="Liesegang H."/>
            <person name="Hecker M."/>
            <person name="Sievert S.M."/>
            <person name="Schweder T."/>
        </authorList>
    </citation>
    <scope>NUCLEOTIDE SEQUENCE [LARGE SCALE GENOMIC DNA]</scope>
</reference>
<dbReference type="GO" id="GO:0046872">
    <property type="term" value="F:metal ion binding"/>
    <property type="evidence" value="ECO:0007669"/>
    <property type="project" value="UniProtKB-KW"/>
</dbReference>
<evidence type="ECO:0000256" key="4">
    <source>
        <dbReference type="ARBA" id="ARBA00022723"/>
    </source>
</evidence>
<evidence type="ECO:0000313" key="11">
    <source>
        <dbReference type="Proteomes" id="UP000004491"/>
    </source>
</evidence>
<name>G2DEV6_9GAMM</name>
<gene>
    <name evidence="10" type="ORF">Rifp1Sym_cg00170</name>
</gene>
<comment type="catalytic activity">
    <reaction evidence="9">
        <text>a 3'-end 3'-phospho-ribonucleotide-RNA + a 5'-end dephospho-ribonucleoside-RNA + GTP = a ribonucleotidyl-ribonucleotide-RNA + GMP + diphosphate</text>
        <dbReference type="Rhea" id="RHEA:68076"/>
        <dbReference type="Rhea" id="RHEA-COMP:10463"/>
        <dbReference type="Rhea" id="RHEA-COMP:13936"/>
        <dbReference type="Rhea" id="RHEA-COMP:17355"/>
        <dbReference type="ChEBI" id="CHEBI:33019"/>
        <dbReference type="ChEBI" id="CHEBI:37565"/>
        <dbReference type="ChEBI" id="CHEBI:58115"/>
        <dbReference type="ChEBI" id="CHEBI:83062"/>
        <dbReference type="ChEBI" id="CHEBI:138284"/>
        <dbReference type="ChEBI" id="CHEBI:173118"/>
        <dbReference type="EC" id="6.5.1.8"/>
    </reaction>
</comment>
<dbReference type="Gene3D" id="3.90.1860.10">
    <property type="entry name" value="tRNA-splicing ligase RtcB"/>
    <property type="match status" value="1"/>
</dbReference>
<keyword evidence="7" id="KW-0342">GTP-binding</keyword>
<accession>G2DEV6</accession>
<dbReference type="Pfam" id="PF01139">
    <property type="entry name" value="RtcB"/>
    <property type="match status" value="1"/>
</dbReference>
<dbReference type="AlphaFoldDB" id="G2DEV6"/>
<evidence type="ECO:0000256" key="8">
    <source>
        <dbReference type="ARBA" id="ARBA00023211"/>
    </source>
</evidence>
<keyword evidence="6" id="KW-0692">RNA repair</keyword>
<evidence type="ECO:0000256" key="1">
    <source>
        <dbReference type="ARBA" id="ARBA00001936"/>
    </source>
</evidence>
<comment type="cofactor">
    <cofactor evidence="1">
        <name>Mn(2+)</name>
        <dbReference type="ChEBI" id="CHEBI:29035"/>
    </cofactor>
</comment>
<evidence type="ECO:0000256" key="3">
    <source>
        <dbReference type="ARBA" id="ARBA00022598"/>
    </source>
</evidence>
<dbReference type="EMBL" id="AFOC01000060">
    <property type="protein sequence ID" value="EGV50863.1"/>
    <property type="molecule type" value="Genomic_DNA"/>
</dbReference>
<evidence type="ECO:0000313" key="10">
    <source>
        <dbReference type="EMBL" id="EGV50863.1"/>
    </source>
</evidence>
<evidence type="ECO:0000256" key="9">
    <source>
        <dbReference type="ARBA" id="ARBA00047746"/>
    </source>
</evidence>
<dbReference type="Proteomes" id="UP000004491">
    <property type="component" value="Unassembled WGS sequence"/>
</dbReference>
<dbReference type="EC" id="6.5.1.8" evidence="2"/>
<evidence type="ECO:0000256" key="2">
    <source>
        <dbReference type="ARBA" id="ARBA00012726"/>
    </source>
</evidence>
<dbReference type="GO" id="GO:0170057">
    <property type="term" value="F:RNA ligase (GTP) activity"/>
    <property type="evidence" value="ECO:0007669"/>
    <property type="project" value="UniProtKB-EC"/>
</dbReference>
<sequence>MFDEAVCPAEVGARLPRCYPASATGPRALAANVLFYGSLCAVLPGGGVARRGLRWQVLQGGCSCWLFWRTLLISPSDLKIDLDVNVIANRSYLQVNHSHSLVGGQEDVMPVKMILDQGRVPLRIYTDELEPTALQQLGNIARLDLVHHHVVGMPDEFLGIGATVGAVIPTRGRSSPLRWGWISAVAQLP</sequence>
<dbReference type="GO" id="GO:0042245">
    <property type="term" value="P:RNA repair"/>
    <property type="evidence" value="ECO:0007669"/>
    <property type="project" value="UniProtKB-KW"/>
</dbReference>
<dbReference type="InterPro" id="IPR001233">
    <property type="entry name" value="RtcB"/>
</dbReference>
<evidence type="ECO:0000256" key="6">
    <source>
        <dbReference type="ARBA" id="ARBA00022800"/>
    </source>
</evidence>
<keyword evidence="3" id="KW-0436">Ligase</keyword>
<dbReference type="SUPFAM" id="SSF103365">
    <property type="entry name" value="Hypothetical protein PH1602"/>
    <property type="match status" value="1"/>
</dbReference>
<organism evidence="10 11">
    <name type="scientific">endosymbiont of Riftia pachyptila</name>
    <name type="common">vent Ph05</name>
    <dbReference type="NCBI Taxonomy" id="1048808"/>
    <lineage>
        <taxon>Bacteria</taxon>
        <taxon>Pseudomonadati</taxon>
        <taxon>Pseudomonadota</taxon>
        <taxon>Gammaproteobacteria</taxon>
        <taxon>sulfur-oxidizing symbionts</taxon>
    </lineage>
</organism>
<dbReference type="GO" id="GO:0005525">
    <property type="term" value="F:GTP binding"/>
    <property type="evidence" value="ECO:0007669"/>
    <property type="project" value="UniProtKB-KW"/>
</dbReference>
<evidence type="ECO:0000256" key="7">
    <source>
        <dbReference type="ARBA" id="ARBA00023134"/>
    </source>
</evidence>
<keyword evidence="4" id="KW-0479">Metal-binding</keyword>
<keyword evidence="5" id="KW-0547">Nucleotide-binding</keyword>
<protein>
    <recommendedName>
        <fullName evidence="2">3'-phosphate/5'-hydroxy nucleic acid ligase</fullName>
        <ecNumber evidence="2">6.5.1.8</ecNumber>
    </recommendedName>
</protein>
<dbReference type="GO" id="GO:0006396">
    <property type="term" value="P:RNA processing"/>
    <property type="evidence" value="ECO:0007669"/>
    <property type="project" value="InterPro"/>
</dbReference>